<evidence type="ECO:0000259" key="4">
    <source>
        <dbReference type="PROSITE" id="PS51677"/>
    </source>
</evidence>
<dbReference type="CDD" id="cd10917">
    <property type="entry name" value="CE4_NodB_like_6s_7s"/>
    <property type="match status" value="1"/>
</dbReference>
<dbReference type="InterPro" id="IPR050248">
    <property type="entry name" value="Polysacc_deacetylase_ArnD"/>
</dbReference>
<feature type="signal peptide" evidence="3">
    <location>
        <begin position="1"/>
        <end position="26"/>
    </location>
</feature>
<dbReference type="Proteomes" id="UP000215188">
    <property type="component" value="Unassembled WGS sequence"/>
</dbReference>
<dbReference type="AlphaFoldDB" id="A0A229FRU1"/>
<proteinExistence type="predicted"/>
<keyword evidence="6" id="KW-1185">Reference proteome</keyword>
<dbReference type="GO" id="GO:0005975">
    <property type="term" value="P:carbohydrate metabolic process"/>
    <property type="evidence" value="ECO:0007669"/>
    <property type="project" value="InterPro"/>
</dbReference>
<dbReference type="PANTHER" id="PTHR10587:SF133">
    <property type="entry name" value="CHITIN DEACETYLASE 1-RELATED"/>
    <property type="match status" value="1"/>
</dbReference>
<evidence type="ECO:0000256" key="2">
    <source>
        <dbReference type="ARBA" id="ARBA00022801"/>
    </source>
</evidence>
<evidence type="ECO:0000313" key="5">
    <source>
        <dbReference type="EMBL" id="OXL14552.1"/>
    </source>
</evidence>
<comment type="caution">
    <text evidence="5">The sequence shown here is derived from an EMBL/GenBank/DDBJ whole genome shotgun (WGS) entry which is preliminary data.</text>
</comment>
<feature type="domain" description="NodB homology" evidence="4">
    <location>
        <begin position="31"/>
        <end position="248"/>
    </location>
</feature>
<gene>
    <name evidence="5" type="ORF">AOC33_08565</name>
</gene>
<accession>A0A229FRU1</accession>
<dbReference type="GO" id="GO:0016020">
    <property type="term" value="C:membrane"/>
    <property type="evidence" value="ECO:0007669"/>
    <property type="project" value="TreeGrafter"/>
</dbReference>
<sequence length="265" mass="29699">MSLITSHRTQLKKIALVLLFSTSAHASTCEKPIYLTFDTGNMDVAEYVAGVLKKHDVKATFFLANEKTKRGDYSLDDSWSEFWKSLKKDGHAFGNHTYHHTYFVKDAENNSAKIRPQFGPHAGKTITTSQSALCSELQLVNDRFQKMTGSPLNKIWRASGGKVSPNYIEMGHSCGYTHVGWSEAGFLGDELSSEKFSNQHLLDKALKSLRPGDVAMAHLGIWSRKDPWAPVVLEPLIVGLKKKGYCFDTILGIQQHRQISRIMKP</sequence>
<dbReference type="Pfam" id="PF01522">
    <property type="entry name" value="Polysacc_deac_1"/>
    <property type="match status" value="1"/>
</dbReference>
<evidence type="ECO:0000256" key="1">
    <source>
        <dbReference type="ARBA" id="ARBA00022723"/>
    </source>
</evidence>
<dbReference type="InterPro" id="IPR002509">
    <property type="entry name" value="NODB_dom"/>
</dbReference>
<dbReference type="GO" id="GO:0016810">
    <property type="term" value="F:hydrolase activity, acting on carbon-nitrogen (but not peptide) bonds"/>
    <property type="evidence" value="ECO:0007669"/>
    <property type="project" value="InterPro"/>
</dbReference>
<protein>
    <submittedName>
        <fullName evidence="5">Peptidase A8</fullName>
    </submittedName>
</protein>
<dbReference type="EMBL" id="NJGG01000003">
    <property type="protein sequence ID" value="OXL14552.1"/>
    <property type="molecule type" value="Genomic_DNA"/>
</dbReference>
<dbReference type="RefSeq" id="WP_089516595.1">
    <property type="nucleotide sequence ID" value="NZ_NJGG01000003.1"/>
</dbReference>
<dbReference type="GO" id="GO:0046872">
    <property type="term" value="F:metal ion binding"/>
    <property type="evidence" value="ECO:0007669"/>
    <property type="project" value="UniProtKB-KW"/>
</dbReference>
<organism evidence="5 6">
    <name type="scientific">Polynucleobacter cosmopolitanus</name>
    <dbReference type="NCBI Taxonomy" id="351345"/>
    <lineage>
        <taxon>Bacteria</taxon>
        <taxon>Pseudomonadati</taxon>
        <taxon>Pseudomonadota</taxon>
        <taxon>Betaproteobacteria</taxon>
        <taxon>Burkholderiales</taxon>
        <taxon>Burkholderiaceae</taxon>
        <taxon>Polynucleobacter</taxon>
    </lineage>
</organism>
<reference evidence="5 6" key="1">
    <citation type="submission" date="2017-06" db="EMBL/GenBank/DDBJ databases">
        <title>Reclassification of a Polynucleobacter cosmopolitanus strain isolated from tropical Lake Victoria as Polynucleobacter victoriensis comb. nov.</title>
        <authorList>
            <person name="Hahn M.W."/>
        </authorList>
    </citation>
    <scope>NUCLEOTIDE SEQUENCE [LARGE SCALE GENOMIC DNA]</scope>
    <source>
        <strain evidence="5 6">MWH-MoIso2</strain>
    </source>
</reference>
<feature type="chain" id="PRO_5012533832" evidence="3">
    <location>
        <begin position="27"/>
        <end position="265"/>
    </location>
</feature>
<evidence type="ECO:0000256" key="3">
    <source>
        <dbReference type="SAM" id="SignalP"/>
    </source>
</evidence>
<keyword evidence="2" id="KW-0378">Hydrolase</keyword>
<keyword evidence="1" id="KW-0479">Metal-binding</keyword>
<dbReference type="OrthoDB" id="9812065at2"/>
<dbReference type="PROSITE" id="PS51677">
    <property type="entry name" value="NODB"/>
    <property type="match status" value="1"/>
</dbReference>
<keyword evidence="3" id="KW-0732">Signal</keyword>
<name>A0A229FRU1_9BURK</name>
<dbReference type="PANTHER" id="PTHR10587">
    <property type="entry name" value="GLYCOSYL TRANSFERASE-RELATED"/>
    <property type="match status" value="1"/>
</dbReference>
<dbReference type="SUPFAM" id="SSF88713">
    <property type="entry name" value="Glycoside hydrolase/deacetylase"/>
    <property type="match status" value="1"/>
</dbReference>
<dbReference type="InterPro" id="IPR011330">
    <property type="entry name" value="Glyco_hydro/deAcase_b/a-brl"/>
</dbReference>
<dbReference type="Gene3D" id="3.20.20.370">
    <property type="entry name" value="Glycoside hydrolase/deacetylase"/>
    <property type="match status" value="1"/>
</dbReference>
<evidence type="ECO:0000313" key="6">
    <source>
        <dbReference type="Proteomes" id="UP000215188"/>
    </source>
</evidence>